<dbReference type="AlphaFoldDB" id="A0A6J6DER6"/>
<dbReference type="Gene3D" id="1.10.260.40">
    <property type="entry name" value="lambda repressor-like DNA-binding domains"/>
    <property type="match status" value="1"/>
</dbReference>
<sequence>MKKPKTFDEIGAEVLARSTPESLDAADAFIGEATRIIDLALAVRDARIAANLTQAELSKISGITQAEISRIEGAKYAPRVGTLFKLASALDTGFLIGNTQTPIRVPALTI</sequence>
<dbReference type="PROSITE" id="PS50943">
    <property type="entry name" value="HTH_CROC1"/>
    <property type="match status" value="1"/>
</dbReference>
<dbReference type="EMBL" id="CAEZTF010000114">
    <property type="protein sequence ID" value="CAB4562517.1"/>
    <property type="molecule type" value="Genomic_DNA"/>
</dbReference>
<gene>
    <name evidence="2" type="ORF">UFOPK1618_00625</name>
</gene>
<protein>
    <submittedName>
        <fullName evidence="2">Unannotated protein</fullName>
    </submittedName>
</protein>
<evidence type="ECO:0000313" key="2">
    <source>
        <dbReference type="EMBL" id="CAB4562517.1"/>
    </source>
</evidence>
<feature type="domain" description="HTH cro/C1-type" evidence="1">
    <location>
        <begin position="43"/>
        <end position="95"/>
    </location>
</feature>
<organism evidence="2">
    <name type="scientific">freshwater metagenome</name>
    <dbReference type="NCBI Taxonomy" id="449393"/>
    <lineage>
        <taxon>unclassified sequences</taxon>
        <taxon>metagenomes</taxon>
        <taxon>ecological metagenomes</taxon>
    </lineage>
</organism>
<dbReference type="InterPro" id="IPR010982">
    <property type="entry name" value="Lambda_DNA-bd_dom_sf"/>
</dbReference>
<dbReference type="SMART" id="SM00530">
    <property type="entry name" value="HTH_XRE"/>
    <property type="match status" value="1"/>
</dbReference>
<reference evidence="2" key="1">
    <citation type="submission" date="2020-05" db="EMBL/GenBank/DDBJ databases">
        <authorList>
            <person name="Chiriac C."/>
            <person name="Salcher M."/>
            <person name="Ghai R."/>
            <person name="Kavagutti S V."/>
        </authorList>
    </citation>
    <scope>NUCLEOTIDE SEQUENCE</scope>
</reference>
<dbReference type="Pfam" id="PF01381">
    <property type="entry name" value="HTH_3"/>
    <property type="match status" value="1"/>
</dbReference>
<dbReference type="InterPro" id="IPR001387">
    <property type="entry name" value="Cro/C1-type_HTH"/>
</dbReference>
<dbReference type="SUPFAM" id="SSF47413">
    <property type="entry name" value="lambda repressor-like DNA-binding domains"/>
    <property type="match status" value="1"/>
</dbReference>
<dbReference type="GO" id="GO:0003677">
    <property type="term" value="F:DNA binding"/>
    <property type="evidence" value="ECO:0007669"/>
    <property type="project" value="InterPro"/>
</dbReference>
<proteinExistence type="predicted"/>
<dbReference type="CDD" id="cd00093">
    <property type="entry name" value="HTH_XRE"/>
    <property type="match status" value="1"/>
</dbReference>
<accession>A0A6J6DER6</accession>
<name>A0A6J6DER6_9ZZZZ</name>
<evidence type="ECO:0000259" key="1">
    <source>
        <dbReference type="PROSITE" id="PS50943"/>
    </source>
</evidence>